<dbReference type="Gene3D" id="1.10.357.10">
    <property type="entry name" value="Tetracycline Repressor, domain 2"/>
    <property type="match status" value="1"/>
</dbReference>
<name>A0A193C5J2_AMYOR</name>
<evidence type="ECO:0000256" key="3">
    <source>
        <dbReference type="SAM" id="MobiDB-lite"/>
    </source>
</evidence>
<keyword evidence="6" id="KW-1185">Reference proteome</keyword>
<proteinExistence type="predicted"/>
<keyword evidence="1 2" id="KW-0238">DNA-binding</keyword>
<dbReference type="RefSeq" id="WP_044856097.1">
    <property type="nucleotide sequence ID" value="NZ_CP016174.1"/>
</dbReference>
<protein>
    <submittedName>
        <fullName evidence="5">TetR family transcriptional regulator</fullName>
    </submittedName>
</protein>
<feature type="DNA-binding region" description="H-T-H motif" evidence="2">
    <location>
        <begin position="45"/>
        <end position="64"/>
    </location>
</feature>
<dbReference type="SUPFAM" id="SSF48498">
    <property type="entry name" value="Tetracyclin repressor-like, C-terminal domain"/>
    <property type="match status" value="1"/>
</dbReference>
<dbReference type="Pfam" id="PF00440">
    <property type="entry name" value="TetR_N"/>
    <property type="match status" value="1"/>
</dbReference>
<reference evidence="5 6" key="1">
    <citation type="journal article" date="2015" name="Genome Announc.">
        <title>Draft Genome Sequence of Norvancomycin-Producing Strain Amycolatopsis orientalis CPCC200066.</title>
        <authorList>
            <person name="Lei X."/>
            <person name="Yuan F."/>
            <person name="Shi Y."/>
            <person name="Li X."/>
            <person name="Wang L."/>
            <person name="Hong B."/>
        </authorList>
    </citation>
    <scope>NUCLEOTIDE SEQUENCE [LARGE SCALE GENOMIC DNA]</scope>
    <source>
        <strain evidence="5 6">B-37</strain>
    </source>
</reference>
<dbReference type="KEGG" id="aori:SD37_32340"/>
<dbReference type="AlphaFoldDB" id="A0A193C5J2"/>
<organism evidence="5 6">
    <name type="scientific">Amycolatopsis orientalis</name>
    <name type="common">Nocardia orientalis</name>
    <dbReference type="NCBI Taxonomy" id="31958"/>
    <lineage>
        <taxon>Bacteria</taxon>
        <taxon>Bacillati</taxon>
        <taxon>Actinomycetota</taxon>
        <taxon>Actinomycetes</taxon>
        <taxon>Pseudonocardiales</taxon>
        <taxon>Pseudonocardiaceae</taxon>
        <taxon>Amycolatopsis</taxon>
    </lineage>
</organism>
<evidence type="ECO:0000259" key="4">
    <source>
        <dbReference type="PROSITE" id="PS50977"/>
    </source>
</evidence>
<accession>A0A193C5J2</accession>
<dbReference type="EMBL" id="CP016174">
    <property type="protein sequence ID" value="ANN19846.1"/>
    <property type="molecule type" value="Genomic_DNA"/>
</dbReference>
<dbReference type="InterPro" id="IPR001647">
    <property type="entry name" value="HTH_TetR"/>
</dbReference>
<dbReference type="InterPro" id="IPR009057">
    <property type="entry name" value="Homeodomain-like_sf"/>
</dbReference>
<feature type="region of interest" description="Disordered" evidence="3">
    <location>
        <begin position="1"/>
        <end position="21"/>
    </location>
</feature>
<dbReference type="Proteomes" id="UP000093695">
    <property type="component" value="Chromosome"/>
</dbReference>
<dbReference type="eggNOG" id="COG1309">
    <property type="taxonomic scope" value="Bacteria"/>
</dbReference>
<sequence>MPTFPEDVGSRSRSRAASGRPAVTRDRIVDAAVELSAQSGLENWTLRQLAAAVDAYPAVVYHHVGDRDAVVVAVLDRVVGELTLPDKTLPWRAWFDEFLPTVRTVLRRYPGSARRLALFGPTVEAAVPTMDAGIGRLLAAGFGAEAPFAYNLLLATACQFVAMEDDRESAMALQLDRSEGYAAYRHRDDLPGMAALGESIAALVADPDLAAGYYERLYGYAVERCLDGLEHRLAQLSDREAVLDVRHQG</sequence>
<dbReference type="PROSITE" id="PS50977">
    <property type="entry name" value="HTH_TETR_2"/>
    <property type="match status" value="1"/>
</dbReference>
<evidence type="ECO:0000313" key="5">
    <source>
        <dbReference type="EMBL" id="ANN19846.1"/>
    </source>
</evidence>
<dbReference type="GO" id="GO:0003677">
    <property type="term" value="F:DNA binding"/>
    <property type="evidence" value="ECO:0007669"/>
    <property type="project" value="UniProtKB-UniRule"/>
</dbReference>
<dbReference type="InterPro" id="IPR036271">
    <property type="entry name" value="Tet_transcr_reg_TetR-rel_C_sf"/>
</dbReference>
<dbReference type="STRING" id="31958.SD37_32340"/>
<evidence type="ECO:0000256" key="2">
    <source>
        <dbReference type="PROSITE-ProRule" id="PRU00335"/>
    </source>
</evidence>
<dbReference type="SUPFAM" id="SSF46689">
    <property type="entry name" value="Homeodomain-like"/>
    <property type="match status" value="1"/>
</dbReference>
<gene>
    <name evidence="5" type="ORF">SD37_32340</name>
</gene>
<evidence type="ECO:0000313" key="6">
    <source>
        <dbReference type="Proteomes" id="UP000093695"/>
    </source>
</evidence>
<evidence type="ECO:0000256" key="1">
    <source>
        <dbReference type="ARBA" id="ARBA00023125"/>
    </source>
</evidence>
<feature type="domain" description="HTH tetR-type" evidence="4">
    <location>
        <begin position="22"/>
        <end position="82"/>
    </location>
</feature>